<feature type="binding site" evidence="4">
    <location>
        <begin position="150"/>
        <end position="158"/>
    </location>
    <ligand>
        <name>ATP</name>
        <dbReference type="ChEBI" id="CHEBI:30616"/>
    </ligand>
</feature>
<evidence type="ECO:0000313" key="7">
    <source>
        <dbReference type="EMBL" id="PFG37473.1"/>
    </source>
</evidence>
<dbReference type="AlphaFoldDB" id="A0A2A9EF93"/>
<dbReference type="PANTHER" id="PTHR23407:SF1">
    <property type="entry name" value="5-FORMYLTETRAHYDROFOLATE CYCLO-LIGASE"/>
    <property type="match status" value="1"/>
</dbReference>
<gene>
    <name evidence="7" type="ORF">ATL41_2237</name>
</gene>
<feature type="binding site" evidence="4">
    <location>
        <position position="71"/>
    </location>
    <ligand>
        <name>substrate</name>
    </ligand>
</feature>
<feature type="binding site" evidence="4">
    <location>
        <begin position="20"/>
        <end position="24"/>
    </location>
    <ligand>
        <name>ATP</name>
        <dbReference type="ChEBI" id="CHEBI:30616"/>
    </ligand>
</feature>
<dbReference type="EC" id="6.3.3.2" evidence="5"/>
<proteinExistence type="inferred from homology"/>
<feature type="binding site" evidence="4">
    <location>
        <position position="66"/>
    </location>
    <ligand>
        <name>substrate</name>
    </ligand>
</feature>
<evidence type="ECO:0000256" key="1">
    <source>
        <dbReference type="ARBA" id="ARBA00010638"/>
    </source>
</evidence>
<dbReference type="EMBL" id="PDJH01000001">
    <property type="protein sequence ID" value="PFG37473.1"/>
    <property type="molecule type" value="Genomic_DNA"/>
</dbReference>
<feature type="region of interest" description="Disordered" evidence="6">
    <location>
        <begin position="106"/>
        <end position="127"/>
    </location>
</feature>
<comment type="catalytic activity">
    <reaction evidence="5">
        <text>(6S)-5-formyl-5,6,7,8-tetrahydrofolate + ATP = (6R)-5,10-methenyltetrahydrofolate + ADP + phosphate</text>
        <dbReference type="Rhea" id="RHEA:10488"/>
        <dbReference type="ChEBI" id="CHEBI:30616"/>
        <dbReference type="ChEBI" id="CHEBI:43474"/>
        <dbReference type="ChEBI" id="CHEBI:57455"/>
        <dbReference type="ChEBI" id="CHEBI:57457"/>
        <dbReference type="ChEBI" id="CHEBI:456216"/>
        <dbReference type="EC" id="6.3.3.2"/>
    </reaction>
</comment>
<dbReference type="NCBIfam" id="TIGR02727">
    <property type="entry name" value="MTHFS_bact"/>
    <property type="match status" value="1"/>
</dbReference>
<dbReference type="InterPro" id="IPR024185">
    <property type="entry name" value="FTHF_cligase-like_sf"/>
</dbReference>
<evidence type="ECO:0000256" key="5">
    <source>
        <dbReference type="RuleBase" id="RU361279"/>
    </source>
</evidence>
<evidence type="ECO:0000256" key="3">
    <source>
        <dbReference type="ARBA" id="ARBA00022840"/>
    </source>
</evidence>
<organism evidence="7 8">
    <name type="scientific">Flavimobilis soli</name>
    <dbReference type="NCBI Taxonomy" id="442709"/>
    <lineage>
        <taxon>Bacteria</taxon>
        <taxon>Bacillati</taxon>
        <taxon>Actinomycetota</taxon>
        <taxon>Actinomycetes</taxon>
        <taxon>Micrococcales</taxon>
        <taxon>Jonesiaceae</taxon>
        <taxon>Flavimobilis</taxon>
    </lineage>
</organism>
<dbReference type="RefSeq" id="WP_098458518.1">
    <property type="nucleotide sequence ID" value="NZ_PDJH01000001.1"/>
</dbReference>
<dbReference type="GO" id="GO:0035999">
    <property type="term" value="P:tetrahydrofolate interconversion"/>
    <property type="evidence" value="ECO:0007669"/>
    <property type="project" value="TreeGrafter"/>
</dbReference>
<dbReference type="PIRSF" id="PIRSF006806">
    <property type="entry name" value="FTHF_cligase"/>
    <property type="match status" value="1"/>
</dbReference>
<accession>A0A2A9EF93</accession>
<dbReference type="Proteomes" id="UP000221394">
    <property type="component" value="Unassembled WGS sequence"/>
</dbReference>
<dbReference type="SUPFAM" id="SSF100950">
    <property type="entry name" value="NagB/RpiA/CoA transferase-like"/>
    <property type="match status" value="1"/>
</dbReference>
<reference evidence="7 8" key="1">
    <citation type="submission" date="2017-10" db="EMBL/GenBank/DDBJ databases">
        <title>Sequencing the genomes of 1000 actinobacteria strains.</title>
        <authorList>
            <person name="Klenk H.-P."/>
        </authorList>
    </citation>
    <scope>NUCLEOTIDE SEQUENCE [LARGE SCALE GENOMIC DNA]</scope>
    <source>
        <strain evidence="7 8">DSM 21574</strain>
    </source>
</reference>
<evidence type="ECO:0000313" key="8">
    <source>
        <dbReference type="Proteomes" id="UP000221394"/>
    </source>
</evidence>
<dbReference type="OrthoDB" id="3242798at2"/>
<protein>
    <recommendedName>
        <fullName evidence="5">5-formyltetrahydrofolate cyclo-ligase</fullName>
        <ecNumber evidence="5">6.3.3.2</ecNumber>
    </recommendedName>
</protein>
<sequence>MNGATQPYPIHAALEIEDAKNVLRAAVRANRQQRSARLRQEAAEAFADVLVSSEQLASARCVAAYVSRPHEPGTLPLIERLAERGVRILLPVLGAGLERGWAPYAGTDDLQERAPGRPPEPGTEAHGPEALEEADVVIAPALAVDTTGMRLGQGGGWYDRALSHKRPEAPVVAMVFPEEIYDAAQRPIPHEPHDVPVDAVVTPSGWMSIPATSQV</sequence>
<keyword evidence="5" id="KW-0460">Magnesium</keyword>
<dbReference type="GO" id="GO:0009396">
    <property type="term" value="P:folic acid-containing compound biosynthetic process"/>
    <property type="evidence" value="ECO:0007669"/>
    <property type="project" value="TreeGrafter"/>
</dbReference>
<keyword evidence="5" id="KW-0479">Metal-binding</keyword>
<comment type="cofactor">
    <cofactor evidence="5">
        <name>Mg(2+)</name>
        <dbReference type="ChEBI" id="CHEBI:18420"/>
    </cofactor>
</comment>
<keyword evidence="7" id="KW-0436">Ligase</keyword>
<evidence type="ECO:0000256" key="4">
    <source>
        <dbReference type="PIRSR" id="PIRSR006806-1"/>
    </source>
</evidence>
<keyword evidence="2 4" id="KW-0547">Nucleotide-binding</keyword>
<dbReference type="PANTHER" id="PTHR23407">
    <property type="entry name" value="ATPASE INHIBITOR/5-FORMYLTETRAHYDROFOLATE CYCLO-LIGASE"/>
    <property type="match status" value="1"/>
</dbReference>
<dbReference type="InterPro" id="IPR002698">
    <property type="entry name" value="FTHF_cligase"/>
</dbReference>
<comment type="similarity">
    <text evidence="1 5">Belongs to the 5-formyltetrahydrofolate cyclo-ligase family.</text>
</comment>
<comment type="caution">
    <text evidence="7">The sequence shown here is derived from an EMBL/GenBank/DDBJ whole genome shotgun (WGS) entry which is preliminary data.</text>
</comment>
<dbReference type="InterPro" id="IPR037171">
    <property type="entry name" value="NagB/RpiA_transferase-like"/>
</dbReference>
<dbReference type="Pfam" id="PF01812">
    <property type="entry name" value="5-FTHF_cyc-lig"/>
    <property type="match status" value="1"/>
</dbReference>
<dbReference type="Gene3D" id="3.40.50.10420">
    <property type="entry name" value="NagB/RpiA/CoA transferase-like"/>
    <property type="match status" value="1"/>
</dbReference>
<dbReference type="GO" id="GO:0030272">
    <property type="term" value="F:5-formyltetrahydrofolate cyclo-ligase activity"/>
    <property type="evidence" value="ECO:0007669"/>
    <property type="project" value="UniProtKB-EC"/>
</dbReference>
<dbReference type="GO" id="GO:0046872">
    <property type="term" value="F:metal ion binding"/>
    <property type="evidence" value="ECO:0007669"/>
    <property type="project" value="UniProtKB-KW"/>
</dbReference>
<keyword evidence="8" id="KW-1185">Reference proteome</keyword>
<keyword evidence="3 4" id="KW-0067">ATP-binding</keyword>
<name>A0A2A9EF93_9MICO</name>
<dbReference type="GO" id="GO:0005524">
    <property type="term" value="F:ATP binding"/>
    <property type="evidence" value="ECO:0007669"/>
    <property type="project" value="UniProtKB-KW"/>
</dbReference>
<evidence type="ECO:0000256" key="6">
    <source>
        <dbReference type="SAM" id="MobiDB-lite"/>
    </source>
</evidence>
<evidence type="ECO:0000256" key="2">
    <source>
        <dbReference type="ARBA" id="ARBA00022741"/>
    </source>
</evidence>